<feature type="binding site" evidence="11">
    <location>
        <position position="57"/>
    </location>
    <ligand>
        <name>[4Fe-4S] cluster</name>
        <dbReference type="ChEBI" id="CHEBI:49883"/>
    </ligand>
</feature>
<feature type="binding site" evidence="11">
    <location>
        <position position="24"/>
    </location>
    <ligand>
        <name>[4Fe-4S] cluster</name>
        <dbReference type="ChEBI" id="CHEBI:49883"/>
    </ligand>
</feature>
<dbReference type="EMBL" id="CP107906">
    <property type="protein sequence ID" value="WUG99256.1"/>
    <property type="molecule type" value="Genomic_DNA"/>
</dbReference>
<comment type="PTM">
    <text evidence="11">Upon Fe-S cluster removal intramolecular disulfide bonds are formed.</text>
</comment>
<evidence type="ECO:0000256" key="12">
    <source>
        <dbReference type="SAM" id="MobiDB-lite"/>
    </source>
</evidence>
<evidence type="ECO:0000256" key="10">
    <source>
        <dbReference type="ARBA" id="ARBA00023163"/>
    </source>
</evidence>
<accession>A0ABZ1P5Z5</accession>
<keyword evidence="4 11" id="KW-0479">Metal-binding</keyword>
<feature type="binding site" evidence="11">
    <location>
        <position position="54"/>
    </location>
    <ligand>
        <name>[4Fe-4S] cluster</name>
        <dbReference type="ChEBI" id="CHEBI:49883"/>
    </ligand>
</feature>
<protein>
    <recommendedName>
        <fullName evidence="11">Transcriptional regulator WhiB</fullName>
    </recommendedName>
</protein>
<dbReference type="PROSITE" id="PS51674">
    <property type="entry name" value="4FE4S_WBL"/>
    <property type="match status" value="1"/>
</dbReference>
<reference evidence="14 15" key="1">
    <citation type="submission" date="2022-10" db="EMBL/GenBank/DDBJ databases">
        <title>The complete genomes of actinobacterial strains from the NBC collection.</title>
        <authorList>
            <person name="Joergensen T.S."/>
            <person name="Alvarez Arevalo M."/>
            <person name="Sterndorff E.B."/>
            <person name="Faurdal D."/>
            <person name="Vuksanovic O."/>
            <person name="Mourched A.-S."/>
            <person name="Charusanti P."/>
            <person name="Shaw S."/>
            <person name="Blin K."/>
            <person name="Weber T."/>
        </authorList>
    </citation>
    <scope>NUCLEOTIDE SEQUENCE [LARGE SCALE GENOMIC DNA]</scope>
    <source>
        <strain evidence="14 15">NBC_00456</strain>
    </source>
</reference>
<keyword evidence="10 11" id="KW-0804">Transcription</keyword>
<evidence type="ECO:0000256" key="11">
    <source>
        <dbReference type="HAMAP-Rule" id="MF_01479"/>
    </source>
</evidence>
<proteinExistence type="inferred from homology"/>
<evidence type="ECO:0000259" key="13">
    <source>
        <dbReference type="PROSITE" id="PS51674"/>
    </source>
</evidence>
<dbReference type="InterPro" id="IPR003482">
    <property type="entry name" value="Whib"/>
</dbReference>
<evidence type="ECO:0000256" key="2">
    <source>
        <dbReference type="ARBA" id="ARBA00006597"/>
    </source>
</evidence>
<keyword evidence="15" id="KW-1185">Reference proteome</keyword>
<comment type="PTM">
    <text evidence="11">The Fe-S cluster can be nitrosylated by nitric oxide (NO).</text>
</comment>
<feature type="region of interest" description="Disordered" evidence="12">
    <location>
        <begin position="22"/>
        <end position="41"/>
    </location>
</feature>
<dbReference type="RefSeq" id="WP_328347818.1">
    <property type="nucleotide sequence ID" value="NZ_CP107906.1"/>
</dbReference>
<keyword evidence="5 11" id="KW-0408">Iron</keyword>
<gene>
    <name evidence="11" type="primary">whiB</name>
    <name evidence="14" type="ORF">OHB29_06175</name>
</gene>
<dbReference type="Pfam" id="PF02467">
    <property type="entry name" value="Whib"/>
    <property type="match status" value="1"/>
</dbReference>
<dbReference type="HAMAP" id="MF_01479">
    <property type="entry name" value="WhiB"/>
    <property type="match status" value="1"/>
</dbReference>
<sequence length="198" mass="22745">MHHHTEPHTMRTLGDHTWQDQAACRSTHHHPVDPDLFFPEPDEMDRISQAKALCAQCPVRNTCLDAALENGDRDGIRGGMTEEERDLLHRKIQHRLNYARVNAVLAGRDVHLTQAERDAVLRAAYQAEMPAERLAWLLKVSEEHAEKLYRRTRREIRNRAVDEEKKTKKKEMTPESVTKTLEEPMGDTPSRDDLGTAA</sequence>
<evidence type="ECO:0000256" key="6">
    <source>
        <dbReference type="ARBA" id="ARBA00023014"/>
    </source>
</evidence>
<evidence type="ECO:0000256" key="5">
    <source>
        <dbReference type="ARBA" id="ARBA00023004"/>
    </source>
</evidence>
<feature type="binding site" evidence="11">
    <location>
        <position position="63"/>
    </location>
    <ligand>
        <name>[4Fe-4S] cluster</name>
        <dbReference type="ChEBI" id="CHEBI:49883"/>
    </ligand>
</feature>
<organism evidence="14 15">
    <name type="scientific">Streptomyces violaceus</name>
    <name type="common">Streptomyces venezuelae</name>
    <dbReference type="NCBI Taxonomy" id="1936"/>
    <lineage>
        <taxon>Bacteria</taxon>
        <taxon>Bacillati</taxon>
        <taxon>Actinomycetota</taxon>
        <taxon>Actinomycetes</taxon>
        <taxon>Kitasatosporales</taxon>
        <taxon>Streptomycetaceae</taxon>
        <taxon>Streptomyces</taxon>
    </lineage>
</organism>
<evidence type="ECO:0000256" key="8">
    <source>
        <dbReference type="ARBA" id="ARBA00023125"/>
    </source>
</evidence>
<evidence type="ECO:0000313" key="14">
    <source>
        <dbReference type="EMBL" id="WUG99256.1"/>
    </source>
</evidence>
<dbReference type="InterPro" id="IPR034768">
    <property type="entry name" value="4FE4S_WBL"/>
</dbReference>
<dbReference type="PANTHER" id="PTHR38839">
    <property type="entry name" value="TRANSCRIPTIONAL REGULATOR WHID-RELATED"/>
    <property type="match status" value="1"/>
</dbReference>
<evidence type="ECO:0000256" key="3">
    <source>
        <dbReference type="ARBA" id="ARBA00022485"/>
    </source>
</evidence>
<comment type="cofactor">
    <cofactor evidence="11">
        <name>[4Fe-4S] cluster</name>
        <dbReference type="ChEBI" id="CHEBI:49883"/>
    </cofactor>
    <text evidence="11">Binds 1 [4Fe-4S] cluster per subunit. Following nitrosylation of the [4Fe-4S] cluster binds 1 [4Fe-8(NO)] cluster per subunit.</text>
</comment>
<feature type="region of interest" description="Disordered" evidence="12">
    <location>
        <begin position="157"/>
        <end position="198"/>
    </location>
</feature>
<dbReference type="Proteomes" id="UP001341259">
    <property type="component" value="Chromosome"/>
</dbReference>
<evidence type="ECO:0000256" key="1">
    <source>
        <dbReference type="ARBA" id="ARBA00004496"/>
    </source>
</evidence>
<keyword evidence="11" id="KW-0963">Cytoplasm</keyword>
<feature type="compositionally biased region" description="Basic and acidic residues" evidence="12">
    <location>
        <begin position="189"/>
        <end position="198"/>
    </location>
</feature>
<comment type="similarity">
    <text evidence="2 11">Belongs to the WhiB family.</text>
</comment>
<keyword evidence="8 11" id="KW-0238">DNA-binding</keyword>
<comment type="function">
    <text evidence="11">Acts as a transcriptional regulator. Probably redox-responsive. The apo- but not holo-form probably binds DNA.</text>
</comment>
<keyword evidence="9 11" id="KW-1015">Disulfide bond</keyword>
<feature type="domain" description="4Fe-4S Wbl-type" evidence="13">
    <location>
        <begin position="23"/>
        <end position="87"/>
    </location>
</feature>
<comment type="subcellular location">
    <subcellularLocation>
        <location evidence="1 11">Cytoplasm</location>
    </subcellularLocation>
</comment>
<feature type="compositionally biased region" description="Basic and acidic residues" evidence="12">
    <location>
        <begin position="157"/>
        <end position="173"/>
    </location>
</feature>
<keyword evidence="6 11" id="KW-0411">Iron-sulfur</keyword>
<evidence type="ECO:0000256" key="9">
    <source>
        <dbReference type="ARBA" id="ARBA00023157"/>
    </source>
</evidence>
<keyword evidence="3 11" id="KW-0004">4Fe-4S</keyword>
<evidence type="ECO:0000256" key="4">
    <source>
        <dbReference type="ARBA" id="ARBA00022723"/>
    </source>
</evidence>
<keyword evidence="7 11" id="KW-0805">Transcription regulation</keyword>
<name>A0ABZ1P5Z5_STRVL</name>
<evidence type="ECO:0000313" key="15">
    <source>
        <dbReference type="Proteomes" id="UP001341259"/>
    </source>
</evidence>
<evidence type="ECO:0000256" key="7">
    <source>
        <dbReference type="ARBA" id="ARBA00023015"/>
    </source>
</evidence>